<feature type="transmembrane region" description="Helical" evidence="1">
    <location>
        <begin position="20"/>
        <end position="40"/>
    </location>
</feature>
<keyword evidence="1" id="KW-0472">Membrane</keyword>
<feature type="transmembrane region" description="Helical" evidence="1">
    <location>
        <begin position="146"/>
        <end position="166"/>
    </location>
</feature>
<evidence type="ECO:0000313" key="2">
    <source>
        <dbReference type="EMBL" id="MEM5537642.1"/>
    </source>
</evidence>
<feature type="transmembrane region" description="Helical" evidence="1">
    <location>
        <begin position="52"/>
        <end position="78"/>
    </location>
</feature>
<evidence type="ECO:0000313" key="3">
    <source>
        <dbReference type="Proteomes" id="UP001449225"/>
    </source>
</evidence>
<sequence length="175" mass="18792">MFSGVSEYFWVNLLGFNLLWSLSVFYGDQALAFVAILLILHLFFHSSPVSEMVVIGLAGAIGYAVDSVLMQQGIFAFGSGLFDASWGLAPAWLLLLWFGFCATLRQSLRFFANHLGLSALVGAVAGSLTYLLASALGAVVFPLSSVVTVLMLAAIWAVLFPLLLWVSRFVGGAYA</sequence>
<comment type="caution">
    <text evidence="2">The sequence shown here is derived from an EMBL/GenBank/DDBJ whole genome shotgun (WGS) entry which is preliminary data.</text>
</comment>
<dbReference type="RefSeq" id="WP_342854914.1">
    <property type="nucleotide sequence ID" value="NZ_JBBMRA010000017.1"/>
</dbReference>
<dbReference type="InterPro" id="IPR021306">
    <property type="entry name" value="DUF2878"/>
</dbReference>
<protein>
    <submittedName>
        <fullName evidence="2">DUF2878 domain-containing protein</fullName>
    </submittedName>
</protein>
<gene>
    <name evidence="2" type="ORF">WNY58_14730</name>
</gene>
<keyword evidence="1" id="KW-1133">Transmembrane helix</keyword>
<feature type="transmembrane region" description="Helical" evidence="1">
    <location>
        <begin position="84"/>
        <end position="104"/>
    </location>
</feature>
<organism evidence="2 3">
    <name type="scientific">Neptuniibacter pectenicola</name>
    <dbReference type="NCBI Taxonomy" id="1806669"/>
    <lineage>
        <taxon>Bacteria</taxon>
        <taxon>Pseudomonadati</taxon>
        <taxon>Pseudomonadota</taxon>
        <taxon>Gammaproteobacteria</taxon>
        <taxon>Oceanospirillales</taxon>
        <taxon>Oceanospirillaceae</taxon>
        <taxon>Neptuniibacter</taxon>
    </lineage>
</organism>
<accession>A0ABU9TWW0</accession>
<dbReference type="Proteomes" id="UP001449225">
    <property type="component" value="Unassembled WGS sequence"/>
</dbReference>
<evidence type="ECO:0000256" key="1">
    <source>
        <dbReference type="SAM" id="Phobius"/>
    </source>
</evidence>
<proteinExistence type="predicted"/>
<reference evidence="2 3" key="1">
    <citation type="submission" date="2024-03" db="EMBL/GenBank/DDBJ databases">
        <title>Community enrichment and isolation of bacterial strains for fucoidan degradation.</title>
        <authorList>
            <person name="Sichert A."/>
        </authorList>
    </citation>
    <scope>NUCLEOTIDE SEQUENCE [LARGE SCALE GENOMIC DNA]</scope>
    <source>
        <strain evidence="2 3">AS76</strain>
    </source>
</reference>
<name>A0ABU9TWW0_9GAMM</name>
<dbReference type="Pfam" id="PF11086">
    <property type="entry name" value="DUF2878"/>
    <property type="match status" value="1"/>
</dbReference>
<dbReference type="EMBL" id="JBBMRA010000017">
    <property type="protein sequence ID" value="MEM5537642.1"/>
    <property type="molecule type" value="Genomic_DNA"/>
</dbReference>
<keyword evidence="3" id="KW-1185">Reference proteome</keyword>
<feature type="transmembrane region" description="Helical" evidence="1">
    <location>
        <begin position="116"/>
        <end position="140"/>
    </location>
</feature>
<keyword evidence="1" id="KW-0812">Transmembrane</keyword>